<protein>
    <recommendedName>
        <fullName evidence="1">Gcp-like domain-containing protein</fullName>
    </recommendedName>
</protein>
<dbReference type="RefSeq" id="WP_036788984.1">
    <property type="nucleotide sequence ID" value="NZ_JQZV01000003.1"/>
</dbReference>
<dbReference type="Gene3D" id="3.30.420.40">
    <property type="match status" value="2"/>
</dbReference>
<dbReference type="Proteomes" id="UP000030101">
    <property type="component" value="Unassembled WGS sequence"/>
</dbReference>
<dbReference type="InterPro" id="IPR000905">
    <property type="entry name" value="Gcp-like_dom"/>
</dbReference>
<dbReference type="InterPro" id="IPR043129">
    <property type="entry name" value="ATPase_NBD"/>
</dbReference>
<evidence type="ECO:0000259" key="1">
    <source>
        <dbReference type="Pfam" id="PF00814"/>
    </source>
</evidence>
<gene>
    <name evidence="2" type="ORF">HQ43_02265</name>
</gene>
<organism evidence="2 3">
    <name type="scientific">Porphyromonas canoris</name>
    <dbReference type="NCBI Taxonomy" id="36875"/>
    <lineage>
        <taxon>Bacteria</taxon>
        <taxon>Pseudomonadati</taxon>
        <taxon>Bacteroidota</taxon>
        <taxon>Bacteroidia</taxon>
        <taxon>Bacteroidales</taxon>
        <taxon>Porphyromonadaceae</taxon>
        <taxon>Porphyromonas</taxon>
    </lineage>
</organism>
<sequence>MIPYILCIESAAKECSMALLCGKDVVASRDATEGGHNANLSTFADELIALIPEGEQLSAIAVGDGPGSYTGLRISASLAKGLAFSLNVPLIAISSLKILEENIRSKCSELPSGYAITPMLDARRMEIYSALYREDEDGTPQSFVMDKEEDINRFQRLVKDASIIFYGGDGAEKIRPLFNNLFADKAVYVDSVKLHASDMASAALKCWDSGSFVDLAYWTPNYLKEYNAVVTSNKVIGTMPNSLTPDA</sequence>
<keyword evidence="3" id="KW-1185">Reference proteome</keyword>
<evidence type="ECO:0000313" key="2">
    <source>
        <dbReference type="EMBL" id="KGN93476.1"/>
    </source>
</evidence>
<dbReference type="InterPro" id="IPR022496">
    <property type="entry name" value="T6A_TsaB"/>
</dbReference>
<comment type="caution">
    <text evidence="2">The sequence shown here is derived from an EMBL/GenBank/DDBJ whole genome shotgun (WGS) entry which is preliminary data.</text>
</comment>
<feature type="domain" description="Gcp-like" evidence="1">
    <location>
        <begin position="36"/>
        <end position="134"/>
    </location>
</feature>
<proteinExistence type="predicted"/>
<accession>A0ABR4XMY1</accession>
<reference evidence="2 3" key="1">
    <citation type="submission" date="2014-08" db="EMBL/GenBank/DDBJ databases">
        <title>Porphyromonas canoris strain:OH2762 Genome sequencing.</title>
        <authorList>
            <person name="Wallis C."/>
            <person name="Deusch O."/>
            <person name="O'Flynn C."/>
            <person name="Davis I."/>
            <person name="Jospin G."/>
            <person name="Darling A.E."/>
            <person name="Coil D.A."/>
            <person name="Alexiev A."/>
            <person name="Horsfall A."/>
            <person name="Kirkwood N."/>
            <person name="Harris S."/>
            <person name="Eisen J.A."/>
        </authorList>
    </citation>
    <scope>NUCLEOTIDE SEQUENCE [LARGE SCALE GENOMIC DNA]</scope>
    <source>
        <strain evidence="3">COT-108 OH2762</strain>
    </source>
</reference>
<name>A0ABR4XMY1_9PORP</name>
<dbReference type="Pfam" id="PF00814">
    <property type="entry name" value="TsaD"/>
    <property type="match status" value="1"/>
</dbReference>
<dbReference type="EMBL" id="JQZV01000003">
    <property type="protein sequence ID" value="KGN93476.1"/>
    <property type="molecule type" value="Genomic_DNA"/>
</dbReference>
<dbReference type="SUPFAM" id="SSF53067">
    <property type="entry name" value="Actin-like ATPase domain"/>
    <property type="match status" value="2"/>
</dbReference>
<evidence type="ECO:0000313" key="3">
    <source>
        <dbReference type="Proteomes" id="UP000030101"/>
    </source>
</evidence>
<dbReference type="NCBIfam" id="TIGR03725">
    <property type="entry name" value="T6A_YeaZ"/>
    <property type="match status" value="1"/>
</dbReference>